<sequence>MMWKLNMASIAIFKGDSESAIARLWKNLGFFVLRCKMVDYRWTPVAEKRGRVDPSIAVEKLWRFGHSLLGGWTARLMNGICLGVEEEKTELKRKKVELEWNVARLKTDLFMEGKRMEDLKASQVEEINTLHVKVRANLEKMAWTVSPQTVRVNQEDDNERPDGKTVKELKNIRLRIKALKAELAKERDASVSLLSLQVELEDKHEKVYFKFFEAIETAVNLARQIEEKDVEIKKVQKELAELKEHTAKLQNENDVLMVKSREADMSHYRIQALEKLVKGLN</sequence>
<dbReference type="EMBL" id="JACGCM010001077">
    <property type="protein sequence ID" value="KAF6161884.1"/>
    <property type="molecule type" value="Genomic_DNA"/>
</dbReference>
<reference evidence="2 3" key="1">
    <citation type="journal article" date="2020" name="IScience">
        <title>Genome Sequencing of the Endangered Kingdonia uniflora (Circaeasteraceae, Ranunculales) Reveals Potential Mechanisms of Evolutionary Specialization.</title>
        <authorList>
            <person name="Sun Y."/>
            <person name="Deng T."/>
            <person name="Zhang A."/>
            <person name="Moore M.J."/>
            <person name="Landis J.B."/>
            <person name="Lin N."/>
            <person name="Zhang H."/>
            <person name="Zhang X."/>
            <person name="Huang J."/>
            <person name="Zhang X."/>
            <person name="Sun H."/>
            <person name="Wang H."/>
        </authorList>
    </citation>
    <scope>NUCLEOTIDE SEQUENCE [LARGE SCALE GENOMIC DNA]</scope>
    <source>
        <strain evidence="2">TB1705</strain>
        <tissue evidence="2">Leaf</tissue>
    </source>
</reference>
<comment type="caution">
    <text evidence="2">The sequence shown here is derived from an EMBL/GenBank/DDBJ whole genome shotgun (WGS) entry which is preliminary data.</text>
</comment>
<feature type="coiled-coil region" evidence="1">
    <location>
        <begin position="218"/>
        <end position="259"/>
    </location>
</feature>
<accession>A0A7J7N488</accession>
<organism evidence="2 3">
    <name type="scientific">Kingdonia uniflora</name>
    <dbReference type="NCBI Taxonomy" id="39325"/>
    <lineage>
        <taxon>Eukaryota</taxon>
        <taxon>Viridiplantae</taxon>
        <taxon>Streptophyta</taxon>
        <taxon>Embryophyta</taxon>
        <taxon>Tracheophyta</taxon>
        <taxon>Spermatophyta</taxon>
        <taxon>Magnoliopsida</taxon>
        <taxon>Ranunculales</taxon>
        <taxon>Circaeasteraceae</taxon>
        <taxon>Kingdonia</taxon>
    </lineage>
</organism>
<gene>
    <name evidence="2" type="ORF">GIB67_002594</name>
</gene>
<dbReference type="AlphaFoldDB" id="A0A7J7N488"/>
<name>A0A7J7N488_9MAGN</name>
<proteinExistence type="predicted"/>
<evidence type="ECO:0000313" key="3">
    <source>
        <dbReference type="Proteomes" id="UP000541444"/>
    </source>
</evidence>
<protein>
    <submittedName>
        <fullName evidence="2">Uncharacterized protein</fullName>
    </submittedName>
</protein>
<evidence type="ECO:0000256" key="1">
    <source>
        <dbReference type="SAM" id="Coils"/>
    </source>
</evidence>
<evidence type="ECO:0000313" key="2">
    <source>
        <dbReference type="EMBL" id="KAF6161884.1"/>
    </source>
</evidence>
<keyword evidence="3" id="KW-1185">Reference proteome</keyword>
<keyword evidence="1" id="KW-0175">Coiled coil</keyword>
<dbReference type="Proteomes" id="UP000541444">
    <property type="component" value="Unassembled WGS sequence"/>
</dbReference>